<proteinExistence type="inferred from homology"/>
<dbReference type="GO" id="GO:0009073">
    <property type="term" value="P:aromatic amino acid family biosynthetic process"/>
    <property type="evidence" value="ECO:0007669"/>
    <property type="project" value="UniProtKB-KW"/>
</dbReference>
<evidence type="ECO:0000256" key="6">
    <source>
        <dbReference type="ARBA" id="ARBA00012060"/>
    </source>
</evidence>
<feature type="binding site" evidence="9">
    <location>
        <position position="121"/>
    </location>
    <ligand>
        <name>substrate</name>
    </ligand>
</feature>
<comment type="similarity">
    <text evidence="4 9">Belongs to the type-II 3-dehydroquinase family.</text>
</comment>
<dbReference type="Pfam" id="PF01220">
    <property type="entry name" value="DHquinase_II"/>
    <property type="match status" value="1"/>
</dbReference>
<dbReference type="NCBIfam" id="NF003807">
    <property type="entry name" value="PRK05395.1-4"/>
    <property type="match status" value="1"/>
</dbReference>
<dbReference type="NCBIfam" id="NF003805">
    <property type="entry name" value="PRK05395.1-2"/>
    <property type="match status" value="1"/>
</dbReference>
<dbReference type="Gene3D" id="3.40.50.9100">
    <property type="entry name" value="Dehydroquinase, class II"/>
    <property type="match status" value="1"/>
</dbReference>
<evidence type="ECO:0000256" key="1">
    <source>
        <dbReference type="ARBA" id="ARBA00001864"/>
    </source>
</evidence>
<evidence type="ECO:0000313" key="11">
    <source>
        <dbReference type="Proteomes" id="UP000244092"/>
    </source>
</evidence>
<dbReference type="NCBIfam" id="TIGR01088">
    <property type="entry name" value="aroQ"/>
    <property type="match status" value="1"/>
</dbReference>
<evidence type="ECO:0000256" key="4">
    <source>
        <dbReference type="ARBA" id="ARBA00011037"/>
    </source>
</evidence>
<dbReference type="EC" id="4.2.1.10" evidence="6 9"/>
<feature type="binding site" evidence="9">
    <location>
        <position position="145"/>
    </location>
    <ligand>
        <name>substrate</name>
    </ligand>
</feature>
<keyword evidence="7 9" id="KW-0057">Aromatic amino acid biosynthesis</keyword>
<name>A0A2T6CCZ9_9RHOB</name>
<dbReference type="InterPro" id="IPR001874">
    <property type="entry name" value="DHquinase_II"/>
</dbReference>
<dbReference type="AlphaFoldDB" id="A0A2T6CCZ9"/>
<dbReference type="HAMAP" id="MF_00169">
    <property type="entry name" value="AroQ"/>
    <property type="match status" value="1"/>
</dbReference>
<organism evidence="10 11">
    <name type="scientific">Sulfitobacter mediterraneus</name>
    <dbReference type="NCBI Taxonomy" id="83219"/>
    <lineage>
        <taxon>Bacteria</taxon>
        <taxon>Pseudomonadati</taxon>
        <taxon>Pseudomonadota</taxon>
        <taxon>Alphaproteobacteria</taxon>
        <taxon>Rhodobacterales</taxon>
        <taxon>Roseobacteraceae</taxon>
        <taxon>Sulfitobacter</taxon>
    </lineage>
</organism>
<evidence type="ECO:0000256" key="3">
    <source>
        <dbReference type="ARBA" id="ARBA00004902"/>
    </source>
</evidence>
<evidence type="ECO:0000256" key="7">
    <source>
        <dbReference type="ARBA" id="ARBA00023141"/>
    </source>
</evidence>
<comment type="catalytic activity">
    <reaction evidence="1 9">
        <text>3-dehydroquinate = 3-dehydroshikimate + H2O</text>
        <dbReference type="Rhea" id="RHEA:21096"/>
        <dbReference type="ChEBI" id="CHEBI:15377"/>
        <dbReference type="ChEBI" id="CHEBI:16630"/>
        <dbReference type="ChEBI" id="CHEBI:32364"/>
        <dbReference type="EC" id="4.2.1.10"/>
    </reaction>
</comment>
<comment type="caution">
    <text evidence="10">The sequence shown here is derived from an EMBL/GenBank/DDBJ whole genome shotgun (WGS) entry which is preliminary data.</text>
</comment>
<feature type="active site" description="Proton donor" evidence="9">
    <location>
        <position position="134"/>
    </location>
</feature>
<dbReference type="GO" id="GO:0003855">
    <property type="term" value="F:3-dehydroquinate dehydratase activity"/>
    <property type="evidence" value="ECO:0007669"/>
    <property type="project" value="UniProtKB-UniRule"/>
</dbReference>
<sequence length="180" mass="19126">MHHFFHKLRLHAALLLDSAAYGPLTDCIEYVSSAMPSVLILNGPNLNLLGTRQPEVYGVTTLADVEELCTDAGAALGFDVACAQSNHEGVLIDQIHAAKGTHDGIVLNAGAFTHTSIALMDAIASVELPVVEVHLSNIHARESFRHRSYIAPVAVGQICGFGAKGYVLALDALADVFARK</sequence>
<dbReference type="GO" id="GO:0009423">
    <property type="term" value="P:chorismate biosynthetic process"/>
    <property type="evidence" value="ECO:0007669"/>
    <property type="project" value="UniProtKB-UniRule"/>
</dbReference>
<dbReference type="PANTHER" id="PTHR21272">
    <property type="entry name" value="CATABOLIC 3-DEHYDROQUINASE"/>
    <property type="match status" value="1"/>
</dbReference>
<dbReference type="Proteomes" id="UP000244092">
    <property type="component" value="Unassembled WGS sequence"/>
</dbReference>
<feature type="binding site" evidence="9">
    <location>
        <position position="108"/>
    </location>
    <ligand>
        <name>substrate</name>
    </ligand>
</feature>
<keyword evidence="9" id="KW-0028">Amino-acid biosynthesis</keyword>
<protein>
    <recommendedName>
        <fullName evidence="6 9">3-dehydroquinate dehydratase</fullName>
        <shortName evidence="9">3-dehydroquinase</shortName>
        <ecNumber evidence="6 9">4.2.1.10</ecNumber>
    </recommendedName>
    <alternativeName>
        <fullName evidence="9">Type II DHQase</fullName>
    </alternativeName>
</protein>
<reference evidence="10 11" key="1">
    <citation type="submission" date="2018-04" db="EMBL/GenBank/DDBJ databases">
        <title>Genomic Encyclopedia of Archaeal and Bacterial Type Strains, Phase II (KMG-II): from individual species to whole genera.</title>
        <authorList>
            <person name="Goeker M."/>
        </authorList>
    </citation>
    <scope>NUCLEOTIDE SEQUENCE [LARGE SCALE GENOMIC DNA]</scope>
    <source>
        <strain evidence="10 11">DSM 12244</strain>
    </source>
</reference>
<evidence type="ECO:0000256" key="2">
    <source>
        <dbReference type="ARBA" id="ARBA00003924"/>
    </source>
</evidence>
<feature type="active site" description="Proton acceptor" evidence="9">
    <location>
        <position position="57"/>
    </location>
</feature>
<dbReference type="GO" id="GO:0019631">
    <property type="term" value="P:quinate catabolic process"/>
    <property type="evidence" value="ECO:0007669"/>
    <property type="project" value="TreeGrafter"/>
</dbReference>
<dbReference type="InterPro" id="IPR036441">
    <property type="entry name" value="DHquinase_II_sf"/>
</dbReference>
<keyword evidence="8 9" id="KW-0456">Lyase</keyword>
<dbReference type="EMBL" id="QBKU01000007">
    <property type="protein sequence ID" value="PTX73372.1"/>
    <property type="molecule type" value="Genomic_DNA"/>
</dbReference>
<dbReference type="CDD" id="cd00466">
    <property type="entry name" value="DHQase_II"/>
    <property type="match status" value="1"/>
</dbReference>
<dbReference type="GO" id="GO:0008652">
    <property type="term" value="P:amino acid biosynthetic process"/>
    <property type="evidence" value="ECO:0007669"/>
    <property type="project" value="UniProtKB-KW"/>
</dbReference>
<dbReference type="InterPro" id="IPR018509">
    <property type="entry name" value="DHquinase_II_CS"/>
</dbReference>
<dbReference type="SUPFAM" id="SSF52304">
    <property type="entry name" value="Type II 3-dehydroquinate dehydratase"/>
    <property type="match status" value="1"/>
</dbReference>
<accession>A0A2T6CCZ9</accession>
<comment type="subunit">
    <text evidence="5 9">Homododecamer.</text>
</comment>
<comment type="function">
    <text evidence="2 9">Catalyzes a trans-dehydration via an enolate intermediate.</text>
</comment>
<dbReference type="PANTHER" id="PTHR21272:SF3">
    <property type="entry name" value="CATABOLIC 3-DEHYDROQUINASE"/>
    <property type="match status" value="1"/>
</dbReference>
<feature type="site" description="Transition state stabilizer" evidence="9">
    <location>
        <position position="52"/>
    </location>
</feature>
<evidence type="ECO:0000256" key="9">
    <source>
        <dbReference type="HAMAP-Rule" id="MF_00169"/>
    </source>
</evidence>
<evidence type="ECO:0000256" key="5">
    <source>
        <dbReference type="ARBA" id="ARBA00011193"/>
    </source>
</evidence>
<dbReference type="NCBIfam" id="NF003806">
    <property type="entry name" value="PRK05395.1-3"/>
    <property type="match status" value="1"/>
</dbReference>
<gene>
    <name evidence="9" type="primary">aroQ</name>
    <name evidence="10" type="ORF">C8N31_10772</name>
</gene>
<dbReference type="PROSITE" id="PS01029">
    <property type="entry name" value="DEHYDROQUINASE_II"/>
    <property type="match status" value="1"/>
</dbReference>
<feature type="binding site" evidence="9">
    <location>
        <begin position="135"/>
        <end position="136"/>
    </location>
    <ligand>
        <name>substrate</name>
    </ligand>
</feature>
<evidence type="ECO:0000313" key="10">
    <source>
        <dbReference type="EMBL" id="PTX73372.1"/>
    </source>
</evidence>
<dbReference type="UniPathway" id="UPA00053">
    <property type="reaction ID" value="UER00086"/>
</dbReference>
<comment type="pathway">
    <text evidence="3 9">Metabolic intermediate biosynthesis; chorismate biosynthesis; chorismate from D-erythrose 4-phosphate and phosphoenolpyruvate: step 3/7.</text>
</comment>
<evidence type="ECO:0000256" key="8">
    <source>
        <dbReference type="ARBA" id="ARBA00023239"/>
    </source>
</evidence>
<feature type="binding site" evidence="9">
    <location>
        <position position="114"/>
    </location>
    <ligand>
        <name>substrate</name>
    </ligand>
</feature>